<keyword evidence="2" id="KW-1185">Reference proteome</keyword>
<gene>
    <name evidence="1" type="ORF">ACFOSV_08105</name>
</gene>
<evidence type="ECO:0000313" key="2">
    <source>
        <dbReference type="Proteomes" id="UP001595805"/>
    </source>
</evidence>
<name>A0ABV8AR88_9BACT</name>
<dbReference type="EMBL" id="JBHRZS010000006">
    <property type="protein sequence ID" value="MFC3880135.1"/>
    <property type="molecule type" value="Genomic_DNA"/>
</dbReference>
<dbReference type="Proteomes" id="UP001595805">
    <property type="component" value="Unassembled WGS sequence"/>
</dbReference>
<protein>
    <submittedName>
        <fullName evidence="1">Uncharacterized protein</fullName>
    </submittedName>
</protein>
<sequence>MQLVENQLPGLPVDYGLPTVDLNLFLLKNPKITIHPFDFDAYDLRLSFGQESSNLALKFNLKRKRHASG</sequence>
<dbReference type="RefSeq" id="WP_377905221.1">
    <property type="nucleotide sequence ID" value="NZ_JBHRZS010000006.1"/>
</dbReference>
<organism evidence="1 2">
    <name type="scientific">Algoriphagus namhaensis</name>
    <dbReference type="NCBI Taxonomy" id="915353"/>
    <lineage>
        <taxon>Bacteria</taxon>
        <taxon>Pseudomonadati</taxon>
        <taxon>Bacteroidota</taxon>
        <taxon>Cytophagia</taxon>
        <taxon>Cytophagales</taxon>
        <taxon>Cyclobacteriaceae</taxon>
        <taxon>Algoriphagus</taxon>
    </lineage>
</organism>
<reference evidence="2" key="1">
    <citation type="journal article" date="2019" name="Int. J. Syst. Evol. Microbiol.">
        <title>The Global Catalogue of Microorganisms (GCM) 10K type strain sequencing project: providing services to taxonomists for standard genome sequencing and annotation.</title>
        <authorList>
            <consortium name="The Broad Institute Genomics Platform"/>
            <consortium name="The Broad Institute Genome Sequencing Center for Infectious Disease"/>
            <person name="Wu L."/>
            <person name="Ma J."/>
        </authorList>
    </citation>
    <scope>NUCLEOTIDE SEQUENCE [LARGE SCALE GENOMIC DNA]</scope>
    <source>
        <strain evidence="2">CCUG 60523</strain>
    </source>
</reference>
<accession>A0ABV8AR88</accession>
<evidence type="ECO:0000313" key="1">
    <source>
        <dbReference type="EMBL" id="MFC3880135.1"/>
    </source>
</evidence>
<comment type="caution">
    <text evidence="1">The sequence shown here is derived from an EMBL/GenBank/DDBJ whole genome shotgun (WGS) entry which is preliminary data.</text>
</comment>
<proteinExistence type="predicted"/>